<evidence type="ECO:0000259" key="5">
    <source>
        <dbReference type="PROSITE" id="PS50240"/>
    </source>
</evidence>
<proteinExistence type="predicted"/>
<keyword evidence="3" id="KW-1015">Disulfide bond</keyword>
<dbReference type="PANTHER" id="PTHR24252">
    <property type="entry name" value="ACROSIN-RELATED"/>
    <property type="match status" value="1"/>
</dbReference>
<dbReference type="InterPro" id="IPR033116">
    <property type="entry name" value="TRYPSIN_SER"/>
</dbReference>
<evidence type="ECO:0000256" key="1">
    <source>
        <dbReference type="ARBA" id="ARBA00004613"/>
    </source>
</evidence>
<accession>A0A8J2WVB2</accession>
<feature type="chain" id="PRO_5035286950" description="Peptidase S1 domain-containing protein" evidence="4">
    <location>
        <begin position="21"/>
        <end position="286"/>
    </location>
</feature>
<dbReference type="InterPro" id="IPR009003">
    <property type="entry name" value="Peptidase_S1_PA"/>
</dbReference>
<feature type="signal peptide" evidence="4">
    <location>
        <begin position="1"/>
        <end position="20"/>
    </location>
</feature>
<dbReference type="CDD" id="cd00190">
    <property type="entry name" value="Tryp_SPc"/>
    <property type="match status" value="1"/>
</dbReference>
<dbReference type="InterPro" id="IPR001314">
    <property type="entry name" value="Peptidase_S1A"/>
</dbReference>
<keyword evidence="2" id="KW-0964">Secreted</keyword>
<dbReference type="Gene3D" id="2.40.10.10">
    <property type="entry name" value="Trypsin-like serine proteases"/>
    <property type="match status" value="1"/>
</dbReference>
<dbReference type="EMBL" id="CAKKLH010000336">
    <property type="protein sequence ID" value="CAH0113024.1"/>
    <property type="molecule type" value="Genomic_DNA"/>
</dbReference>
<evidence type="ECO:0000256" key="4">
    <source>
        <dbReference type="SAM" id="SignalP"/>
    </source>
</evidence>
<dbReference type="GO" id="GO:0005576">
    <property type="term" value="C:extracellular region"/>
    <property type="evidence" value="ECO:0007669"/>
    <property type="project" value="UniProtKB-SubCell"/>
</dbReference>
<dbReference type="AlphaFoldDB" id="A0A8J2WVB2"/>
<dbReference type="PROSITE" id="PS00135">
    <property type="entry name" value="TRYPSIN_SER"/>
    <property type="match status" value="1"/>
</dbReference>
<organism evidence="6 7">
    <name type="scientific">Daphnia galeata</name>
    <dbReference type="NCBI Taxonomy" id="27404"/>
    <lineage>
        <taxon>Eukaryota</taxon>
        <taxon>Metazoa</taxon>
        <taxon>Ecdysozoa</taxon>
        <taxon>Arthropoda</taxon>
        <taxon>Crustacea</taxon>
        <taxon>Branchiopoda</taxon>
        <taxon>Diplostraca</taxon>
        <taxon>Cladocera</taxon>
        <taxon>Anomopoda</taxon>
        <taxon>Daphniidae</taxon>
        <taxon>Daphnia</taxon>
    </lineage>
</organism>
<dbReference type="FunFam" id="2.40.10.10:FF:000038">
    <property type="entry name" value="Serine protease"/>
    <property type="match status" value="1"/>
</dbReference>
<dbReference type="GO" id="GO:0006508">
    <property type="term" value="P:proteolysis"/>
    <property type="evidence" value="ECO:0007669"/>
    <property type="project" value="InterPro"/>
</dbReference>
<dbReference type="PROSITE" id="PS50240">
    <property type="entry name" value="TRYPSIN_DOM"/>
    <property type="match status" value="1"/>
</dbReference>
<gene>
    <name evidence="6" type="ORF">DGAL_LOCUS16826</name>
</gene>
<dbReference type="PANTHER" id="PTHR24252:SF7">
    <property type="entry name" value="HYALIN"/>
    <property type="match status" value="1"/>
</dbReference>
<keyword evidence="7" id="KW-1185">Reference proteome</keyword>
<reference evidence="6" key="1">
    <citation type="submission" date="2021-11" db="EMBL/GenBank/DDBJ databases">
        <authorList>
            <person name="Schell T."/>
        </authorList>
    </citation>
    <scope>NUCLEOTIDE SEQUENCE</scope>
    <source>
        <strain evidence="6">M5</strain>
    </source>
</reference>
<evidence type="ECO:0000313" key="6">
    <source>
        <dbReference type="EMBL" id="CAH0113024.1"/>
    </source>
</evidence>
<dbReference type="PRINTS" id="PR00722">
    <property type="entry name" value="CHYMOTRYPSIN"/>
</dbReference>
<name>A0A8J2WVB2_9CRUS</name>
<dbReference type="OrthoDB" id="10059102at2759"/>
<dbReference type="InterPro" id="IPR043504">
    <property type="entry name" value="Peptidase_S1_PA_chymotrypsin"/>
</dbReference>
<evidence type="ECO:0000256" key="3">
    <source>
        <dbReference type="ARBA" id="ARBA00023157"/>
    </source>
</evidence>
<keyword evidence="4" id="KW-0732">Signal</keyword>
<dbReference type="Pfam" id="PF00089">
    <property type="entry name" value="Trypsin"/>
    <property type="match status" value="1"/>
</dbReference>
<evidence type="ECO:0000313" key="7">
    <source>
        <dbReference type="Proteomes" id="UP000789390"/>
    </source>
</evidence>
<feature type="domain" description="Peptidase S1" evidence="5">
    <location>
        <begin position="45"/>
        <end position="286"/>
    </location>
</feature>
<comment type="subcellular location">
    <subcellularLocation>
        <location evidence="1">Secreted</location>
    </subcellularLocation>
</comment>
<dbReference type="InterPro" id="IPR001254">
    <property type="entry name" value="Trypsin_dom"/>
</dbReference>
<dbReference type="Proteomes" id="UP000789390">
    <property type="component" value="Unassembled WGS sequence"/>
</dbReference>
<sequence>MKFVILAATILACAFATASTKYVMPRLPLKVLLSGKFQMIPDDKIVGGVEVAPNSLPFQVSMQRRGILPNSAYSHMCGGSILDATTILDAAHCVDGQNVARLRIVVGEHSIKEASGLEQISAVSSFTMHENYSSTTYENDISLIFVATPFDLSVDSAKPVNLPPPTSDFDPSAGTIITVSGWGTTSEGGTVSDTLLSVDIPVISDADCNTAYGGNAITPSMMCAGGPNGGIDSCQGDSGGPLFTGTGADAVQHGIVSWGQGCAQAAYPGVYTQVSYFLDWIAANRI</sequence>
<dbReference type="SMART" id="SM00020">
    <property type="entry name" value="Tryp_SPc"/>
    <property type="match status" value="1"/>
</dbReference>
<comment type="caution">
    <text evidence="6">The sequence shown here is derived from an EMBL/GenBank/DDBJ whole genome shotgun (WGS) entry which is preliminary data.</text>
</comment>
<dbReference type="SUPFAM" id="SSF50494">
    <property type="entry name" value="Trypsin-like serine proteases"/>
    <property type="match status" value="1"/>
</dbReference>
<evidence type="ECO:0000256" key="2">
    <source>
        <dbReference type="ARBA" id="ARBA00022525"/>
    </source>
</evidence>
<protein>
    <recommendedName>
        <fullName evidence="5">Peptidase S1 domain-containing protein</fullName>
    </recommendedName>
</protein>
<dbReference type="GO" id="GO:0004252">
    <property type="term" value="F:serine-type endopeptidase activity"/>
    <property type="evidence" value="ECO:0007669"/>
    <property type="project" value="InterPro"/>
</dbReference>